<dbReference type="SUPFAM" id="SSF56925">
    <property type="entry name" value="OMPA-like"/>
    <property type="match status" value="1"/>
</dbReference>
<feature type="signal peptide" evidence="1">
    <location>
        <begin position="1"/>
        <end position="22"/>
    </location>
</feature>
<protein>
    <recommendedName>
        <fullName evidence="4">Outer membrane protein beta-barrel domain-containing protein</fullName>
    </recommendedName>
</protein>
<gene>
    <name evidence="2" type="ORF">IPP15_03805</name>
</gene>
<name>A0A9D7SSP6_9BACT</name>
<keyword evidence="1" id="KW-0732">Signal</keyword>
<evidence type="ECO:0000313" key="2">
    <source>
        <dbReference type="EMBL" id="MBK9981541.1"/>
    </source>
</evidence>
<proteinExistence type="predicted"/>
<dbReference type="EMBL" id="JADKGY010000001">
    <property type="protein sequence ID" value="MBK9981541.1"/>
    <property type="molecule type" value="Genomic_DNA"/>
</dbReference>
<organism evidence="2 3">
    <name type="scientific">Candidatus Opimibacter skivensis</name>
    <dbReference type="NCBI Taxonomy" id="2982028"/>
    <lineage>
        <taxon>Bacteria</taxon>
        <taxon>Pseudomonadati</taxon>
        <taxon>Bacteroidota</taxon>
        <taxon>Saprospiria</taxon>
        <taxon>Saprospirales</taxon>
        <taxon>Saprospiraceae</taxon>
        <taxon>Candidatus Opimibacter</taxon>
    </lineage>
</organism>
<evidence type="ECO:0000313" key="3">
    <source>
        <dbReference type="Proteomes" id="UP000808337"/>
    </source>
</evidence>
<dbReference type="AlphaFoldDB" id="A0A9D7SSP6"/>
<reference evidence="2 3" key="1">
    <citation type="submission" date="2020-10" db="EMBL/GenBank/DDBJ databases">
        <title>Connecting structure to function with the recovery of over 1000 high-quality activated sludge metagenome-assembled genomes encoding full-length rRNA genes using long-read sequencing.</title>
        <authorList>
            <person name="Singleton C.M."/>
            <person name="Petriglieri F."/>
            <person name="Kristensen J.M."/>
            <person name="Kirkegaard R.H."/>
            <person name="Michaelsen T.Y."/>
            <person name="Andersen M.H."/>
            <person name="Karst S.M."/>
            <person name="Dueholm M.S."/>
            <person name="Nielsen P.H."/>
            <person name="Albertsen M."/>
        </authorList>
    </citation>
    <scope>NUCLEOTIDE SEQUENCE [LARGE SCALE GENOMIC DNA]</scope>
    <source>
        <strain evidence="2">Ribe_18-Q3-R11-54_MAXAC.273</strain>
    </source>
</reference>
<dbReference type="Proteomes" id="UP000808337">
    <property type="component" value="Unassembled WGS sequence"/>
</dbReference>
<accession>A0A9D7SSP6</accession>
<comment type="caution">
    <text evidence="2">The sequence shown here is derived from an EMBL/GenBank/DDBJ whole genome shotgun (WGS) entry which is preliminary data.</text>
</comment>
<feature type="chain" id="PRO_5039460030" description="Outer membrane protein beta-barrel domain-containing protein" evidence="1">
    <location>
        <begin position="23"/>
        <end position="160"/>
    </location>
</feature>
<sequence length="160" mass="17238">MKKFALLLSMVVLLAMANSAHAQGYKSAVGLRLGFPLAVSYKFFISDPAAIELYLGYRGNTGYNYINPGAMYLYHFPISSVDGLQWYVGGGAQAFLYSYDFCPDCESFAFGINGAIGLDYKFANAPINLSVDWLPTIVIGGGYSGFGGDNGALSARYTLN</sequence>
<dbReference type="InterPro" id="IPR011250">
    <property type="entry name" value="OMP/PagP_B-barrel"/>
</dbReference>
<evidence type="ECO:0000256" key="1">
    <source>
        <dbReference type="SAM" id="SignalP"/>
    </source>
</evidence>
<evidence type="ECO:0008006" key="4">
    <source>
        <dbReference type="Google" id="ProtNLM"/>
    </source>
</evidence>